<evidence type="ECO:0000313" key="1">
    <source>
        <dbReference type="EMBL" id="MBE1564595.1"/>
    </source>
</evidence>
<dbReference type="EMBL" id="JADBEF010000001">
    <property type="protein sequence ID" value="MBE1564595.1"/>
    <property type="molecule type" value="Genomic_DNA"/>
</dbReference>
<dbReference type="Proteomes" id="UP000661607">
    <property type="component" value="Unassembled WGS sequence"/>
</dbReference>
<organism evidence="1 2">
    <name type="scientific">Nonomuraea africana</name>
    <dbReference type="NCBI Taxonomy" id="46171"/>
    <lineage>
        <taxon>Bacteria</taxon>
        <taxon>Bacillati</taxon>
        <taxon>Actinomycetota</taxon>
        <taxon>Actinomycetes</taxon>
        <taxon>Streptosporangiales</taxon>
        <taxon>Streptosporangiaceae</taxon>
        <taxon>Nonomuraea</taxon>
    </lineage>
</organism>
<name>A0ABR9KRD4_9ACTN</name>
<evidence type="ECO:0000313" key="2">
    <source>
        <dbReference type="Proteomes" id="UP000661607"/>
    </source>
</evidence>
<proteinExistence type="predicted"/>
<sequence>MQRPRQILDLGFPEELGKGLLHDGFRVAAIEAAPDDQERCRLSYEYLRKVLKHGGRMAEETGDHELADLLRKRYEWVTNQILLAVSDLEADLRERRYELD</sequence>
<protein>
    <submittedName>
        <fullName evidence="1">Uncharacterized protein</fullName>
    </submittedName>
</protein>
<gene>
    <name evidence="1" type="ORF">H4W81_007374</name>
</gene>
<keyword evidence="2" id="KW-1185">Reference proteome</keyword>
<accession>A0ABR9KRD4</accession>
<comment type="caution">
    <text evidence="1">The sequence shown here is derived from an EMBL/GenBank/DDBJ whole genome shotgun (WGS) entry which is preliminary data.</text>
</comment>
<reference evidence="1 2" key="1">
    <citation type="submission" date="2020-10" db="EMBL/GenBank/DDBJ databases">
        <title>Sequencing the genomes of 1000 actinobacteria strains.</title>
        <authorList>
            <person name="Klenk H.-P."/>
        </authorList>
    </citation>
    <scope>NUCLEOTIDE SEQUENCE [LARGE SCALE GENOMIC DNA]</scope>
    <source>
        <strain evidence="1 2">DSM 43748</strain>
    </source>
</reference>
<dbReference type="RefSeq" id="WP_192778947.1">
    <property type="nucleotide sequence ID" value="NZ_BAAASY010000031.1"/>
</dbReference>